<dbReference type="InterPro" id="IPR043127">
    <property type="entry name" value="Sec-1-like_dom3a"/>
</dbReference>
<dbReference type="InterPro" id="IPR043154">
    <property type="entry name" value="Sec-1-like_dom1"/>
</dbReference>
<dbReference type="SUPFAM" id="SSF56815">
    <property type="entry name" value="Sec1/munc18-like (SM) proteins"/>
    <property type="match status" value="1"/>
</dbReference>
<dbReference type="GO" id="GO:0016192">
    <property type="term" value="P:vesicle-mediated transport"/>
    <property type="evidence" value="ECO:0007669"/>
    <property type="project" value="InterPro"/>
</dbReference>
<organism evidence="2 3">
    <name type="scientific">Nadsonia fulvescens var. elongata DSM 6958</name>
    <dbReference type="NCBI Taxonomy" id="857566"/>
    <lineage>
        <taxon>Eukaryota</taxon>
        <taxon>Fungi</taxon>
        <taxon>Dikarya</taxon>
        <taxon>Ascomycota</taxon>
        <taxon>Saccharomycotina</taxon>
        <taxon>Dipodascomycetes</taxon>
        <taxon>Dipodascales</taxon>
        <taxon>Dipodascales incertae sedis</taxon>
        <taxon>Nadsonia</taxon>
    </lineage>
</organism>
<dbReference type="OrthoDB" id="10251230at2759"/>
<dbReference type="InterPro" id="IPR036045">
    <property type="entry name" value="Sec1-like_sf"/>
</dbReference>
<proteinExistence type="inferred from homology"/>
<accession>A0A1E3PE66</accession>
<dbReference type="STRING" id="857566.A0A1E3PE66"/>
<dbReference type="Gene3D" id="3.40.50.1910">
    <property type="match status" value="1"/>
</dbReference>
<dbReference type="Gene3D" id="3.90.830.10">
    <property type="entry name" value="Syntaxin Binding Protein 1, Chain A, domain 2"/>
    <property type="match status" value="1"/>
</dbReference>
<dbReference type="Gene3D" id="1.25.40.60">
    <property type="match status" value="1"/>
</dbReference>
<dbReference type="InterPro" id="IPR001619">
    <property type="entry name" value="Sec1-like"/>
</dbReference>
<dbReference type="Proteomes" id="UP000095009">
    <property type="component" value="Unassembled WGS sequence"/>
</dbReference>
<dbReference type="AlphaFoldDB" id="A0A1E3PE66"/>
<keyword evidence="3" id="KW-1185">Reference proteome</keyword>
<dbReference type="InterPro" id="IPR027482">
    <property type="entry name" value="Sec1-like_dom2"/>
</dbReference>
<dbReference type="PANTHER" id="PTHR11679">
    <property type="entry name" value="VESICLE PROTEIN SORTING-ASSOCIATED"/>
    <property type="match status" value="1"/>
</dbReference>
<dbReference type="EMBL" id="KV454415">
    <property type="protein sequence ID" value="ODQ63177.1"/>
    <property type="molecule type" value="Genomic_DNA"/>
</dbReference>
<comment type="similarity">
    <text evidence="1">Belongs to the STXBP/unc-18/SEC1 family.</text>
</comment>
<gene>
    <name evidence="2" type="ORF">NADFUDRAFT_84375</name>
</gene>
<protein>
    <submittedName>
        <fullName evidence="2">Sec1-like protein</fullName>
    </submittedName>
</protein>
<reference evidence="2 3" key="1">
    <citation type="journal article" date="2016" name="Proc. Natl. Acad. Sci. U.S.A.">
        <title>Comparative genomics of biotechnologically important yeasts.</title>
        <authorList>
            <person name="Riley R."/>
            <person name="Haridas S."/>
            <person name="Wolfe K.H."/>
            <person name="Lopes M.R."/>
            <person name="Hittinger C.T."/>
            <person name="Goeker M."/>
            <person name="Salamov A.A."/>
            <person name="Wisecaver J.H."/>
            <person name="Long T.M."/>
            <person name="Calvey C.H."/>
            <person name="Aerts A.L."/>
            <person name="Barry K.W."/>
            <person name="Choi C."/>
            <person name="Clum A."/>
            <person name="Coughlan A.Y."/>
            <person name="Deshpande S."/>
            <person name="Douglass A.P."/>
            <person name="Hanson S.J."/>
            <person name="Klenk H.-P."/>
            <person name="LaButti K.M."/>
            <person name="Lapidus A."/>
            <person name="Lindquist E.A."/>
            <person name="Lipzen A.M."/>
            <person name="Meier-Kolthoff J.P."/>
            <person name="Ohm R.A."/>
            <person name="Otillar R.P."/>
            <person name="Pangilinan J.L."/>
            <person name="Peng Y."/>
            <person name="Rokas A."/>
            <person name="Rosa C.A."/>
            <person name="Scheuner C."/>
            <person name="Sibirny A.A."/>
            <person name="Slot J.C."/>
            <person name="Stielow J.B."/>
            <person name="Sun H."/>
            <person name="Kurtzman C.P."/>
            <person name="Blackwell M."/>
            <person name="Grigoriev I.V."/>
            <person name="Jeffries T.W."/>
        </authorList>
    </citation>
    <scope>NUCLEOTIDE SEQUENCE [LARGE SCALE GENOMIC DNA]</scope>
    <source>
        <strain evidence="2 3">DSM 6958</strain>
    </source>
</reference>
<evidence type="ECO:0000313" key="3">
    <source>
        <dbReference type="Proteomes" id="UP000095009"/>
    </source>
</evidence>
<sequence length="657" mass="71530">MDTDDTLRARQTAAIISMLNLNKPTDAGQDTKPDAIEDGPIFTASALTPWKVLIYDQTGRDVISSVLRVNDLLENGVTVHMTLNSERYPIPDVPAIYFIAPTEANIQRLSQDIAAQLYDSYYINFTSPLPRALLEEFAALNIHTAGRINQVYDQYLDFIVTAPNLYSLGMPEVYSELNRPSTGEEAINAIIDKIVSGLFSVIMTAGSIPVIRASRGNAAEMVAQKLDAKLRDHVLNSRGSSLSSSSSSRGSSSRPVLVILDRNIDLVPMVSHSWTYQCLISDVMEFKLNRVSIETPGEAGAAPAKKSYDLDPRDFFWSANASLPFPEVADNLDAQLTKYKVDAAQLTGGRTDLDDIMGADSVPSTSAHLKTAITALPELTARKRTIDMHMNIATALLKGIGERGLAQFFEAEENISRQTRASVLEAINNPEFKAPEDKLRFFLIYYLTNKTEMTRSELSTFEKALADQGCDLAALAFVKKFKEMAKLSSFNETSASSSTGAAASTTTLFKGFGGLTSKLTERLKDGGKLTEGFGNILANVRNLLPANSDLPVTRIVASLTNNSYTNTNSAESNTIADDYLYFDPRSTRGALTQPPPRGGEAFDDAVVFVVGGGNYLEYTNLQEWASGDNGVGGKRVVYGSTDLVTPTQMLKEFAQLA</sequence>
<dbReference type="PIRSF" id="PIRSF005715">
    <property type="entry name" value="VPS45_Sec1"/>
    <property type="match status" value="1"/>
</dbReference>
<dbReference type="Pfam" id="PF00995">
    <property type="entry name" value="Sec1"/>
    <property type="match status" value="1"/>
</dbReference>
<evidence type="ECO:0000256" key="1">
    <source>
        <dbReference type="ARBA" id="ARBA00009884"/>
    </source>
</evidence>
<evidence type="ECO:0000313" key="2">
    <source>
        <dbReference type="EMBL" id="ODQ63177.1"/>
    </source>
</evidence>
<name>A0A1E3PE66_9ASCO</name>
<dbReference type="Gene3D" id="3.40.50.2060">
    <property type="match status" value="1"/>
</dbReference>